<proteinExistence type="predicted"/>
<dbReference type="Proteomes" id="UP000239663">
    <property type="component" value="Unassembled WGS sequence"/>
</dbReference>
<sequence>MELDNYHFTNRGNRILQLAAEYDDGVICPHHLFMAACRESTGVCGEIHLYLQSQLGPDYLRQFKKHHQGSVDIQNIFEKADEKRKYYRQTLINEGHLIESIVEIDNVVNDMLTKEMKEAIIQIACVPRDMIVQLAVVKRKEDLSYKNSIRRAVYADMPELKRFIQAEFGDRWIKRIDHLQARGQLPVFLAEEKGEIIGFACFDMEKKGMFGPMGTSSRKRLSSAGKELLHRSLLDMAERGYAYAVIEQAGPIEFYEKTVGAKLI</sequence>
<protein>
    <submittedName>
        <fullName evidence="2">GNAT family N-acetyltransferase</fullName>
    </submittedName>
</protein>
<evidence type="ECO:0000313" key="3">
    <source>
        <dbReference type="Proteomes" id="UP000239663"/>
    </source>
</evidence>
<dbReference type="InterPro" id="IPR016181">
    <property type="entry name" value="Acyl_CoA_acyltransferase"/>
</dbReference>
<dbReference type="RefSeq" id="WP_104847792.1">
    <property type="nucleotide sequence ID" value="NZ_PKOZ01000001.1"/>
</dbReference>
<dbReference type="SUPFAM" id="SSF55729">
    <property type="entry name" value="Acyl-CoA N-acyltransferases (Nat)"/>
    <property type="match status" value="1"/>
</dbReference>
<comment type="caution">
    <text evidence="2">The sequence shown here is derived from an EMBL/GenBank/DDBJ whole genome shotgun (WGS) entry which is preliminary data.</text>
</comment>
<evidence type="ECO:0000313" key="2">
    <source>
        <dbReference type="EMBL" id="PQD96695.1"/>
    </source>
</evidence>
<feature type="domain" description="N-acetyltransferase" evidence="1">
    <location>
        <begin position="147"/>
        <end position="264"/>
    </location>
</feature>
<dbReference type="OrthoDB" id="4016818at2"/>
<accession>A0A2S7N3Z1</accession>
<evidence type="ECO:0000259" key="1">
    <source>
        <dbReference type="PROSITE" id="PS51186"/>
    </source>
</evidence>
<reference evidence="2 3" key="1">
    <citation type="submission" date="2017-12" db="EMBL/GenBank/DDBJ databases">
        <title>Taxonomic description and draft genome of Pradoshia cofamensis Gen. nov., sp. nov., a thermotolerant bacillale isolated from anterior gut of earthworm Eisenia fetida.</title>
        <authorList>
            <person name="Saha T."/>
            <person name="Chakraborty R."/>
        </authorList>
    </citation>
    <scope>NUCLEOTIDE SEQUENCE [LARGE SCALE GENOMIC DNA]</scope>
    <source>
        <strain evidence="2 3">EAG3</strain>
    </source>
</reference>
<dbReference type="GO" id="GO:0016747">
    <property type="term" value="F:acyltransferase activity, transferring groups other than amino-acyl groups"/>
    <property type="evidence" value="ECO:0007669"/>
    <property type="project" value="InterPro"/>
</dbReference>
<gene>
    <name evidence="2" type="ORF">CYL18_02030</name>
</gene>
<organism evidence="2 3">
    <name type="scientific">Pradoshia eiseniae</name>
    <dbReference type="NCBI Taxonomy" id="2064768"/>
    <lineage>
        <taxon>Bacteria</taxon>
        <taxon>Bacillati</taxon>
        <taxon>Bacillota</taxon>
        <taxon>Bacilli</taxon>
        <taxon>Bacillales</taxon>
        <taxon>Bacillaceae</taxon>
        <taxon>Pradoshia</taxon>
    </lineage>
</organism>
<keyword evidence="2" id="KW-0808">Transferase</keyword>
<keyword evidence="3" id="KW-1185">Reference proteome</keyword>
<dbReference type="EMBL" id="PKOZ01000001">
    <property type="protein sequence ID" value="PQD96695.1"/>
    <property type="molecule type" value="Genomic_DNA"/>
</dbReference>
<dbReference type="InterPro" id="IPR000182">
    <property type="entry name" value="GNAT_dom"/>
</dbReference>
<dbReference type="AlphaFoldDB" id="A0A2S7N3Z1"/>
<dbReference type="Gene3D" id="3.40.630.30">
    <property type="match status" value="1"/>
</dbReference>
<dbReference type="PROSITE" id="PS51186">
    <property type="entry name" value="GNAT"/>
    <property type="match status" value="1"/>
</dbReference>
<name>A0A2S7N3Z1_9BACI</name>